<evidence type="ECO:0008006" key="3">
    <source>
        <dbReference type="Google" id="ProtNLM"/>
    </source>
</evidence>
<dbReference type="RefSeq" id="WP_210654593.1">
    <property type="nucleotide sequence ID" value="NZ_JAGKQQ010000001.1"/>
</dbReference>
<sequence>MRLLTKQLRFPPGHPKAGKLCKRLMVCVGPQHGKSTIVSQLFPACAMAYNPAIKLILLSYSADLAAAHSQVARDRVLEFGAHLCPNGSLELKKDAKARNAWYTNHGGYMRAASIQGSVTRLAADGVIIDDPFKGSEDSSSPTIKDRVWTTYTSVAETRLAPDGWVALVGTPWSIDDLRGRLLETEADDWIVLRFPALAEENDVLGRAPGEPLFPERYSDGWYEQTRDKFEQRGLSYLWDALYQCNPTGDGSLRAFPDDYFGPWLWVDELPIGHRNPEQFRVLALDPSKSKTGASSSDFAAFCDMTLLSDRHLYATMHLEREPLPALYARAVAIVGNAKREGRPFHRLICEATMFQEAVGLAIQEHLRAAGLDIPIDLHQTPSDQSKHARIQVSLAPFLAQKRLHFVGQTRANKLTVQQTRELPNGSHDDGPDAVELATQALNVLLTGTKRPQQQKVLRI</sequence>
<accession>A0ABS5BRV1</accession>
<evidence type="ECO:0000313" key="2">
    <source>
        <dbReference type="Proteomes" id="UP000676565"/>
    </source>
</evidence>
<evidence type="ECO:0000313" key="1">
    <source>
        <dbReference type="EMBL" id="MBP3956459.1"/>
    </source>
</evidence>
<reference evidence="1 2" key="1">
    <citation type="submission" date="2021-04" db="EMBL/GenBank/DDBJ databases">
        <authorList>
            <person name="Ivanova A."/>
        </authorList>
    </citation>
    <scope>NUCLEOTIDE SEQUENCE [LARGE SCALE GENOMIC DNA]</scope>
    <source>
        <strain evidence="1 2">G18</strain>
    </source>
</reference>
<keyword evidence="2" id="KW-1185">Reference proteome</keyword>
<comment type="caution">
    <text evidence="1">The sequence shown here is derived from an EMBL/GenBank/DDBJ whole genome shotgun (WGS) entry which is preliminary data.</text>
</comment>
<proteinExistence type="predicted"/>
<dbReference type="EMBL" id="JAGKQQ010000001">
    <property type="protein sequence ID" value="MBP3956459.1"/>
    <property type="molecule type" value="Genomic_DNA"/>
</dbReference>
<gene>
    <name evidence="1" type="ORF">J8F10_14355</name>
</gene>
<dbReference type="Proteomes" id="UP000676565">
    <property type="component" value="Unassembled WGS sequence"/>
</dbReference>
<name>A0ABS5BRV1_9BACT</name>
<organism evidence="1 2">
    <name type="scientific">Gemmata palustris</name>
    <dbReference type="NCBI Taxonomy" id="2822762"/>
    <lineage>
        <taxon>Bacteria</taxon>
        <taxon>Pseudomonadati</taxon>
        <taxon>Planctomycetota</taxon>
        <taxon>Planctomycetia</taxon>
        <taxon>Gemmatales</taxon>
        <taxon>Gemmataceae</taxon>
        <taxon>Gemmata</taxon>
    </lineage>
</organism>
<protein>
    <recommendedName>
        <fullName evidence="3">Terminase large subunit gp17-like C-terminal domain-containing protein</fullName>
    </recommendedName>
</protein>